<evidence type="ECO:0000256" key="6">
    <source>
        <dbReference type="ARBA" id="ARBA00023004"/>
    </source>
</evidence>
<protein>
    <submittedName>
        <fullName evidence="9">Anaerobic sulfite reductase subunit C</fullName>
    </submittedName>
</protein>
<evidence type="ECO:0000259" key="8">
    <source>
        <dbReference type="PROSITE" id="PS51379"/>
    </source>
</evidence>
<dbReference type="SUPFAM" id="SSF54862">
    <property type="entry name" value="4Fe-4S ferredoxins"/>
    <property type="match status" value="1"/>
</dbReference>
<evidence type="ECO:0000256" key="5">
    <source>
        <dbReference type="ARBA" id="ARBA00023002"/>
    </source>
</evidence>
<keyword evidence="7" id="KW-0411">Iron-sulfur</keyword>
<feature type="domain" description="4Fe-4S ferredoxin-type" evidence="8">
    <location>
        <begin position="201"/>
        <end position="230"/>
    </location>
</feature>
<dbReference type="Pfam" id="PF01077">
    <property type="entry name" value="NIR_SIR"/>
    <property type="match status" value="1"/>
</dbReference>
<evidence type="ECO:0000256" key="3">
    <source>
        <dbReference type="ARBA" id="ARBA00022617"/>
    </source>
</evidence>
<dbReference type="Gene3D" id="3.30.70.20">
    <property type="match status" value="1"/>
</dbReference>
<reference evidence="10" key="1">
    <citation type="submission" date="2016-10" db="EMBL/GenBank/DDBJ databases">
        <authorList>
            <person name="Varghese N."/>
            <person name="Submissions S."/>
        </authorList>
    </citation>
    <scope>NUCLEOTIDE SEQUENCE [LARGE SCALE GENOMIC DNA]</scope>
    <source>
        <strain evidence="10">M83</strain>
    </source>
</reference>
<dbReference type="Gene3D" id="3.30.413.10">
    <property type="entry name" value="Sulfite Reductase Hemoprotein, domain 1"/>
    <property type="match status" value="1"/>
</dbReference>
<dbReference type="InterPro" id="IPR005117">
    <property type="entry name" value="NiRdtase/SiRdtase_haem-b_fer"/>
</dbReference>
<dbReference type="Gene3D" id="3.90.480.10">
    <property type="entry name" value="Sulfite Reductase Hemoprotein,Domain 2"/>
    <property type="match status" value="1"/>
</dbReference>
<name>A0A1G9TEL7_9FIRM</name>
<dbReference type="NCBIfam" id="TIGR02912">
    <property type="entry name" value="sulfite_red_C"/>
    <property type="match status" value="1"/>
</dbReference>
<dbReference type="GO" id="GO:0051539">
    <property type="term" value="F:4 iron, 4 sulfur cluster binding"/>
    <property type="evidence" value="ECO:0007669"/>
    <property type="project" value="UniProtKB-KW"/>
</dbReference>
<dbReference type="GO" id="GO:0009337">
    <property type="term" value="C:sulfite reductase complex (NADPH)"/>
    <property type="evidence" value="ECO:0007669"/>
    <property type="project" value="TreeGrafter"/>
</dbReference>
<dbReference type="InterPro" id="IPR014261">
    <property type="entry name" value="Sulphite_reductase_C"/>
</dbReference>
<evidence type="ECO:0000256" key="1">
    <source>
        <dbReference type="ARBA" id="ARBA00010429"/>
    </source>
</evidence>
<dbReference type="InterPro" id="IPR006067">
    <property type="entry name" value="NO2/SO3_Rdtase_4Fe4S_dom"/>
</dbReference>
<organism evidence="9 10">
    <name type="scientific">Lachnospira pectinoschiza</name>
    <dbReference type="NCBI Taxonomy" id="28052"/>
    <lineage>
        <taxon>Bacteria</taxon>
        <taxon>Bacillati</taxon>
        <taxon>Bacillota</taxon>
        <taxon>Clostridia</taxon>
        <taxon>Lachnospirales</taxon>
        <taxon>Lachnospiraceae</taxon>
        <taxon>Lachnospira</taxon>
    </lineage>
</organism>
<evidence type="ECO:0000256" key="7">
    <source>
        <dbReference type="ARBA" id="ARBA00023014"/>
    </source>
</evidence>
<dbReference type="PROSITE" id="PS00365">
    <property type="entry name" value="NIR_SIR"/>
    <property type="match status" value="1"/>
</dbReference>
<dbReference type="AlphaFoldDB" id="A0A1G9TEL7"/>
<dbReference type="GO" id="GO:0000103">
    <property type="term" value="P:sulfate assimilation"/>
    <property type="evidence" value="ECO:0007669"/>
    <property type="project" value="TreeGrafter"/>
</dbReference>
<dbReference type="GO" id="GO:0016002">
    <property type="term" value="F:sulfite reductase activity"/>
    <property type="evidence" value="ECO:0007669"/>
    <property type="project" value="TreeGrafter"/>
</dbReference>
<dbReference type="OrthoDB" id="9800558at2"/>
<keyword evidence="4" id="KW-0479">Metal-binding</keyword>
<dbReference type="RefSeq" id="WP_074520620.1">
    <property type="nucleotide sequence ID" value="NZ_FNHZ01000001.1"/>
</dbReference>
<dbReference type="GO" id="GO:0050311">
    <property type="term" value="F:sulfite reductase (ferredoxin) activity"/>
    <property type="evidence" value="ECO:0007669"/>
    <property type="project" value="TreeGrafter"/>
</dbReference>
<dbReference type="PANTHER" id="PTHR11493">
    <property type="entry name" value="SULFITE REDUCTASE [NADPH] SUBUNIT BETA-RELATED"/>
    <property type="match status" value="1"/>
</dbReference>
<comment type="similarity">
    <text evidence="1">Belongs to the nitrite and sulfite reductase 4Fe-4S domain family.</text>
</comment>
<dbReference type="GO" id="GO:0020037">
    <property type="term" value="F:heme binding"/>
    <property type="evidence" value="ECO:0007669"/>
    <property type="project" value="InterPro"/>
</dbReference>
<proteinExistence type="inferred from homology"/>
<evidence type="ECO:0000256" key="2">
    <source>
        <dbReference type="ARBA" id="ARBA00022485"/>
    </source>
</evidence>
<dbReference type="Proteomes" id="UP000187651">
    <property type="component" value="Unassembled WGS sequence"/>
</dbReference>
<dbReference type="EMBL" id="FNHZ01000001">
    <property type="protein sequence ID" value="SDM46146.1"/>
    <property type="molecule type" value="Genomic_DNA"/>
</dbReference>
<keyword evidence="10" id="KW-1185">Reference proteome</keyword>
<dbReference type="PANTHER" id="PTHR11493:SF54">
    <property type="entry name" value="ANAEROBIC SULFITE REDUCTASE SUBUNIT C"/>
    <property type="match status" value="1"/>
</dbReference>
<evidence type="ECO:0000313" key="10">
    <source>
        <dbReference type="Proteomes" id="UP000187651"/>
    </source>
</evidence>
<accession>A0A1G9TEL7</accession>
<keyword evidence="3" id="KW-0349">Heme</keyword>
<keyword evidence="5" id="KW-0560">Oxidoreductase</keyword>
<dbReference type="PROSITE" id="PS00198">
    <property type="entry name" value="4FE4S_FER_1"/>
    <property type="match status" value="1"/>
</dbReference>
<dbReference type="SUPFAM" id="SSF55124">
    <property type="entry name" value="Nitrite/Sulfite reductase N-terminal domain-like"/>
    <property type="match status" value="1"/>
</dbReference>
<gene>
    <name evidence="9" type="ORF">SAMN05216544_0326</name>
</gene>
<evidence type="ECO:0000313" key="9">
    <source>
        <dbReference type="EMBL" id="SDM46146.1"/>
    </source>
</evidence>
<dbReference type="InterPro" id="IPR045169">
    <property type="entry name" value="NO2/SO3_Rdtase_4Fe4S_prot"/>
</dbReference>
<dbReference type="InterPro" id="IPR006066">
    <property type="entry name" value="NO2/SO3_Rdtase_FeS/sirohaem_BS"/>
</dbReference>
<dbReference type="InterPro" id="IPR036136">
    <property type="entry name" value="Nit/Sulf_reduc_fer-like_dom_sf"/>
</dbReference>
<dbReference type="InterPro" id="IPR017900">
    <property type="entry name" value="4Fe4S_Fe_S_CS"/>
</dbReference>
<dbReference type="PRINTS" id="PR00397">
    <property type="entry name" value="SIROHAEM"/>
</dbReference>
<sequence length="330" mass="37422">MSLDINTKKAKKHAWRISKERGIGASRIRVPGGYLDAEVLGMVQKIAREYGNGYVHLTTRQGFEIEGIHLEDMDKVNELLQPIIEKVGINQNPEDKDNNNGYSASGTRNVSACIGNNVCPFANYNTSKLARRIDKEIFPNDLHFKIACTGCANDCAKVRMHDFGIIGMTMPQYDPDRCISCNACVKGCTALSVSALRMENYKIVRDTEKCIGCGVCVTKCPTRAWTRSEKKYYKLTIMGRTGKKNPRLGKDFLVWADEENIVKIIKNTYAFVEEYISPNAPARKEHIGYIIDRVGFEKFKEFALKDVELMPETIMNNNVYWEGIHFDNKH</sequence>
<keyword evidence="6" id="KW-0408">Iron</keyword>
<evidence type="ECO:0000256" key="4">
    <source>
        <dbReference type="ARBA" id="ARBA00022723"/>
    </source>
</evidence>
<dbReference type="SUPFAM" id="SSF56014">
    <property type="entry name" value="Nitrite and sulphite reductase 4Fe-4S domain-like"/>
    <property type="match status" value="1"/>
</dbReference>
<dbReference type="Pfam" id="PF00037">
    <property type="entry name" value="Fer4"/>
    <property type="match status" value="1"/>
</dbReference>
<keyword evidence="2" id="KW-0004">4Fe-4S</keyword>
<dbReference type="PROSITE" id="PS51379">
    <property type="entry name" value="4FE4S_FER_2"/>
    <property type="match status" value="2"/>
</dbReference>
<feature type="domain" description="4Fe-4S ferredoxin-type" evidence="8">
    <location>
        <begin position="169"/>
        <end position="199"/>
    </location>
</feature>
<dbReference type="GO" id="GO:0046872">
    <property type="term" value="F:metal ion binding"/>
    <property type="evidence" value="ECO:0007669"/>
    <property type="project" value="UniProtKB-KW"/>
</dbReference>
<dbReference type="Pfam" id="PF03460">
    <property type="entry name" value="NIR_SIR_ferr"/>
    <property type="match status" value="1"/>
</dbReference>
<dbReference type="InterPro" id="IPR017896">
    <property type="entry name" value="4Fe4S_Fe-S-bd"/>
</dbReference>
<dbReference type="InterPro" id="IPR045854">
    <property type="entry name" value="NO2/SO3_Rdtase_4Fe4S_sf"/>
</dbReference>